<gene>
    <name evidence="1" type="ORF">PMG25_01210</name>
</gene>
<dbReference type="InterPro" id="IPR036388">
    <property type="entry name" value="WH-like_DNA-bd_sf"/>
</dbReference>
<dbReference type="SUPFAM" id="SSF46689">
    <property type="entry name" value="Homeodomain-like"/>
    <property type="match status" value="1"/>
</dbReference>
<dbReference type="Pfam" id="PF04255">
    <property type="entry name" value="DUF433"/>
    <property type="match status" value="1"/>
</dbReference>
<dbReference type="RefSeq" id="WP_283765090.1">
    <property type="nucleotide sequence ID" value="NZ_JAQOSO010000003.1"/>
</dbReference>
<dbReference type="Gene3D" id="1.10.10.10">
    <property type="entry name" value="Winged helix-like DNA-binding domain superfamily/Winged helix DNA-binding domain"/>
    <property type="match status" value="1"/>
</dbReference>
<comment type="caution">
    <text evidence="1">The sequence shown here is derived from an EMBL/GenBank/DDBJ whole genome shotgun (WGS) entry which is preliminary data.</text>
</comment>
<protein>
    <submittedName>
        <fullName evidence="1">DUF433 domain-containing protein</fullName>
    </submittedName>
</protein>
<reference evidence="1 2" key="1">
    <citation type="submission" date="2023-01" db="EMBL/GenBank/DDBJ databases">
        <title>Novel diversity within Roseofilum (Cyanobacteria; Desertifilaceae) from marine benthic mats with descriptions of four novel species.</title>
        <authorList>
            <person name="Wang Y."/>
            <person name="Berthold D.E."/>
            <person name="Hu J."/>
            <person name="Lefler F.W."/>
            <person name="Laughinghouse H.D. IV."/>
        </authorList>
    </citation>
    <scope>NUCLEOTIDE SEQUENCE [LARGE SCALE GENOMIC DNA]</scope>
    <source>
        <strain evidence="1 2">BLCC-M114</strain>
    </source>
</reference>
<evidence type="ECO:0000313" key="2">
    <source>
        <dbReference type="Proteomes" id="UP001235849"/>
    </source>
</evidence>
<dbReference type="InterPro" id="IPR007367">
    <property type="entry name" value="DUF433"/>
</dbReference>
<dbReference type="Proteomes" id="UP001235849">
    <property type="component" value="Unassembled WGS sequence"/>
</dbReference>
<organism evidence="1 2">
    <name type="scientific">Roseofilum capinflatum BLCC-M114</name>
    <dbReference type="NCBI Taxonomy" id="3022440"/>
    <lineage>
        <taxon>Bacteria</taxon>
        <taxon>Bacillati</taxon>
        <taxon>Cyanobacteriota</taxon>
        <taxon>Cyanophyceae</taxon>
        <taxon>Desertifilales</taxon>
        <taxon>Desertifilaceae</taxon>
        <taxon>Roseofilum</taxon>
        <taxon>Roseofilum capinflatum</taxon>
    </lineage>
</organism>
<keyword evidence="2" id="KW-1185">Reference proteome</keyword>
<name>A0ABT7B0L2_9CYAN</name>
<dbReference type="InterPro" id="IPR009057">
    <property type="entry name" value="Homeodomain-like_sf"/>
</dbReference>
<proteinExistence type="predicted"/>
<accession>A0ABT7B0L2</accession>
<evidence type="ECO:0000313" key="1">
    <source>
        <dbReference type="EMBL" id="MDJ1172708.1"/>
    </source>
</evidence>
<dbReference type="EMBL" id="JAQOSO010000003">
    <property type="protein sequence ID" value="MDJ1172708.1"/>
    <property type="molecule type" value="Genomic_DNA"/>
</dbReference>
<sequence>MTITVENVPLVTDRQGVIRVAQTRVTLDTVVTAFLEGCTPEEIREQYPSLQLPDIYLVIGYYLRHQDEVDTYLAERQRQADAIRQEVEQRFDPVGIRDRLLARQNQFWSFEYSRTINVC</sequence>